<dbReference type="PANTHER" id="PTHR16557:SF2">
    <property type="entry name" value="NUCLEIC ACID DIOXYGENASE ALKBH1"/>
    <property type="match status" value="1"/>
</dbReference>
<evidence type="ECO:0000256" key="4">
    <source>
        <dbReference type="ARBA" id="ARBA00023004"/>
    </source>
</evidence>
<dbReference type="Proteomes" id="UP000053989">
    <property type="component" value="Unassembled WGS sequence"/>
</dbReference>
<proteinExistence type="predicted"/>
<dbReference type="PROSITE" id="PS51471">
    <property type="entry name" value="FE2OG_OXY"/>
    <property type="match status" value="1"/>
</dbReference>
<comment type="cofactor">
    <cofactor evidence="5">
        <name>Fe(2+)</name>
        <dbReference type="ChEBI" id="CHEBI:29033"/>
    </cofactor>
    <text evidence="5">Binds 1 Fe(2+) ion per subunit.</text>
</comment>
<protein>
    <recommendedName>
        <fullName evidence="7">Fe2OG dioxygenase domain-containing protein</fullName>
    </recommendedName>
</protein>
<feature type="non-terminal residue" evidence="8">
    <location>
        <position position="1"/>
    </location>
</feature>
<dbReference type="Pfam" id="PF13532">
    <property type="entry name" value="2OG-FeII_Oxy_2"/>
    <property type="match status" value="1"/>
</dbReference>
<organism evidence="8 9">
    <name type="scientific">Scleroderma citrinum Foug A</name>
    <dbReference type="NCBI Taxonomy" id="1036808"/>
    <lineage>
        <taxon>Eukaryota</taxon>
        <taxon>Fungi</taxon>
        <taxon>Dikarya</taxon>
        <taxon>Basidiomycota</taxon>
        <taxon>Agaricomycotina</taxon>
        <taxon>Agaricomycetes</taxon>
        <taxon>Agaricomycetidae</taxon>
        <taxon>Boletales</taxon>
        <taxon>Sclerodermatineae</taxon>
        <taxon>Sclerodermataceae</taxon>
        <taxon>Scleroderma</taxon>
    </lineage>
</organism>
<dbReference type="AlphaFoldDB" id="A0A0C3A3G0"/>
<dbReference type="GO" id="GO:0046872">
    <property type="term" value="F:metal ion binding"/>
    <property type="evidence" value="ECO:0007669"/>
    <property type="project" value="UniProtKB-KW"/>
</dbReference>
<evidence type="ECO:0000256" key="5">
    <source>
        <dbReference type="PIRSR" id="PIRSR604574-2"/>
    </source>
</evidence>
<reference evidence="9" key="2">
    <citation type="submission" date="2015-01" db="EMBL/GenBank/DDBJ databases">
        <title>Evolutionary Origins and Diversification of the Mycorrhizal Mutualists.</title>
        <authorList>
            <consortium name="DOE Joint Genome Institute"/>
            <consortium name="Mycorrhizal Genomics Consortium"/>
            <person name="Kohler A."/>
            <person name="Kuo A."/>
            <person name="Nagy L.G."/>
            <person name="Floudas D."/>
            <person name="Copeland A."/>
            <person name="Barry K.W."/>
            <person name="Cichocki N."/>
            <person name="Veneault-Fourrey C."/>
            <person name="LaButti K."/>
            <person name="Lindquist E.A."/>
            <person name="Lipzen A."/>
            <person name="Lundell T."/>
            <person name="Morin E."/>
            <person name="Murat C."/>
            <person name="Riley R."/>
            <person name="Ohm R."/>
            <person name="Sun H."/>
            <person name="Tunlid A."/>
            <person name="Henrissat B."/>
            <person name="Grigoriev I.V."/>
            <person name="Hibbett D.S."/>
            <person name="Martin F."/>
        </authorList>
    </citation>
    <scope>NUCLEOTIDE SEQUENCE [LARGE SCALE GENOMIC DNA]</scope>
    <source>
        <strain evidence="9">Foug A</strain>
    </source>
</reference>
<feature type="binding site" evidence="5">
    <location>
        <position position="301"/>
    </location>
    <ligand>
        <name>Fe cation</name>
        <dbReference type="ChEBI" id="CHEBI:24875"/>
        <note>catalytic</note>
    </ligand>
</feature>
<dbReference type="GO" id="GO:0005737">
    <property type="term" value="C:cytoplasm"/>
    <property type="evidence" value="ECO:0007669"/>
    <property type="project" value="TreeGrafter"/>
</dbReference>
<evidence type="ECO:0000256" key="3">
    <source>
        <dbReference type="ARBA" id="ARBA00023002"/>
    </source>
</evidence>
<feature type="binding site" evidence="5">
    <location>
        <position position="356"/>
    </location>
    <ligand>
        <name>Fe cation</name>
        <dbReference type="ChEBI" id="CHEBI:24875"/>
        <note>catalytic</note>
    </ligand>
</feature>
<dbReference type="HOGENOM" id="CLU_029471_1_0_1"/>
<keyword evidence="9" id="KW-1185">Reference proteome</keyword>
<dbReference type="InterPro" id="IPR005123">
    <property type="entry name" value="Oxoglu/Fe-dep_dioxygenase_dom"/>
</dbReference>
<sequence length="457" mass="50455">MDHAFKKARRQHIKTTKNRSSDVDATWTAFRAAEKKYKARFPPPDLSTVLDPTIDSMACRTRATRIGSSSEGTGIYTVDSVPGLVLLPSFVCPLNQHTLVQWALRDHARHPNETNLDAHYVLPPEGLWNAHLSSLSLSTDAQVPLIKPKASECATGTTSASSTSGPRVLITNDAASTTNLDTLQALPKPPPDPSPTVPESMPSELVPKLRWANIGWSYHWGTKQYDFSKGKGHVDRRVRDLCRHAVSSVPWEKVFGEAEGDGTRREGWGDDDWRTWNETYEPDAGIVNFYQIKDTLMAHVDRSEVCATSPLVSISLGNAAIFLIGGLTRDAEPVPILLRSGDVIIMSGPACRRAYHGVPRILENTLPAHFYHPLDEQSCTRSTERKGVAGYQCKDAHYHAVTSASASRPDNDKIVAKEKAWEPYSSYLTNARININVRQVFPKGFDVPTVAPQHCNG</sequence>
<keyword evidence="3" id="KW-0560">Oxidoreductase</keyword>
<gene>
    <name evidence="8" type="ORF">SCLCIDRAFT_1218005</name>
</gene>
<dbReference type="FunCoup" id="A0A0C3A3G0">
    <property type="interactions" value="458"/>
</dbReference>
<dbReference type="STRING" id="1036808.A0A0C3A3G0"/>
<name>A0A0C3A3G0_9AGAM</name>
<dbReference type="InterPro" id="IPR027450">
    <property type="entry name" value="AlkB-like"/>
</dbReference>
<evidence type="ECO:0000259" key="7">
    <source>
        <dbReference type="PROSITE" id="PS51471"/>
    </source>
</evidence>
<feature type="region of interest" description="Disordered" evidence="6">
    <location>
        <begin position="181"/>
        <end position="202"/>
    </location>
</feature>
<feature type="domain" description="Fe2OG dioxygenase" evidence="7">
    <location>
        <begin position="281"/>
        <end position="441"/>
    </location>
</feature>
<evidence type="ECO:0000256" key="6">
    <source>
        <dbReference type="SAM" id="MobiDB-lite"/>
    </source>
</evidence>
<dbReference type="SUPFAM" id="SSF51197">
    <property type="entry name" value="Clavaminate synthase-like"/>
    <property type="match status" value="1"/>
</dbReference>
<keyword evidence="2" id="KW-0223">Dioxygenase</keyword>
<accession>A0A0C3A3G0</accession>
<dbReference type="GO" id="GO:0051213">
    <property type="term" value="F:dioxygenase activity"/>
    <property type="evidence" value="ECO:0007669"/>
    <property type="project" value="UniProtKB-KW"/>
</dbReference>
<dbReference type="EMBL" id="KN822076">
    <property type="protein sequence ID" value="KIM59212.1"/>
    <property type="molecule type" value="Genomic_DNA"/>
</dbReference>
<dbReference type="PANTHER" id="PTHR16557">
    <property type="entry name" value="ALKYLATED DNA REPAIR PROTEIN ALKB-RELATED"/>
    <property type="match status" value="1"/>
</dbReference>
<dbReference type="InterPro" id="IPR004574">
    <property type="entry name" value="Alkb"/>
</dbReference>
<evidence type="ECO:0000256" key="2">
    <source>
        <dbReference type="ARBA" id="ARBA00022964"/>
    </source>
</evidence>
<dbReference type="Gene3D" id="2.60.120.590">
    <property type="entry name" value="Alpha-ketoglutarate-dependent dioxygenase AlkB-like"/>
    <property type="match status" value="1"/>
</dbReference>
<dbReference type="GO" id="GO:0005634">
    <property type="term" value="C:nucleus"/>
    <property type="evidence" value="ECO:0007669"/>
    <property type="project" value="TreeGrafter"/>
</dbReference>
<dbReference type="InterPro" id="IPR037151">
    <property type="entry name" value="AlkB-like_sf"/>
</dbReference>
<keyword evidence="1 5" id="KW-0479">Metal-binding</keyword>
<evidence type="ECO:0000313" key="8">
    <source>
        <dbReference type="EMBL" id="KIM59212.1"/>
    </source>
</evidence>
<feature type="compositionally biased region" description="Pro residues" evidence="6">
    <location>
        <begin position="187"/>
        <end position="196"/>
    </location>
</feature>
<evidence type="ECO:0000256" key="1">
    <source>
        <dbReference type="ARBA" id="ARBA00022723"/>
    </source>
</evidence>
<dbReference type="OrthoDB" id="6614653at2759"/>
<reference evidence="8 9" key="1">
    <citation type="submission" date="2014-04" db="EMBL/GenBank/DDBJ databases">
        <authorList>
            <consortium name="DOE Joint Genome Institute"/>
            <person name="Kuo A."/>
            <person name="Kohler A."/>
            <person name="Nagy L.G."/>
            <person name="Floudas D."/>
            <person name="Copeland A."/>
            <person name="Barry K.W."/>
            <person name="Cichocki N."/>
            <person name="Veneault-Fourrey C."/>
            <person name="LaButti K."/>
            <person name="Lindquist E.A."/>
            <person name="Lipzen A."/>
            <person name="Lundell T."/>
            <person name="Morin E."/>
            <person name="Murat C."/>
            <person name="Sun H."/>
            <person name="Tunlid A."/>
            <person name="Henrissat B."/>
            <person name="Grigoriev I.V."/>
            <person name="Hibbett D.S."/>
            <person name="Martin F."/>
            <person name="Nordberg H.P."/>
            <person name="Cantor M.N."/>
            <person name="Hua S.X."/>
        </authorList>
    </citation>
    <scope>NUCLEOTIDE SEQUENCE [LARGE SCALE GENOMIC DNA]</scope>
    <source>
        <strain evidence="8 9">Foug A</strain>
    </source>
</reference>
<keyword evidence="4 5" id="KW-0408">Iron</keyword>
<evidence type="ECO:0000313" key="9">
    <source>
        <dbReference type="Proteomes" id="UP000053989"/>
    </source>
</evidence>
<feature type="binding site" evidence="5">
    <location>
        <position position="299"/>
    </location>
    <ligand>
        <name>Fe cation</name>
        <dbReference type="ChEBI" id="CHEBI:24875"/>
        <note>catalytic</note>
    </ligand>
</feature>
<dbReference type="InParanoid" id="A0A0C3A3G0"/>